<keyword evidence="2" id="KW-0285">Flavoprotein</keyword>
<evidence type="ECO:0000256" key="1">
    <source>
        <dbReference type="ARBA" id="ARBA00010426"/>
    </source>
</evidence>
<dbReference type="Gene3D" id="3.20.20.30">
    <property type="entry name" value="Luciferase-like domain"/>
    <property type="match status" value="1"/>
</dbReference>
<dbReference type="Pfam" id="PF00296">
    <property type="entry name" value="Bac_luciferase"/>
    <property type="match status" value="1"/>
</dbReference>
<dbReference type="OrthoDB" id="7239898at2"/>
<feature type="domain" description="Luciferase-like" evidence="5">
    <location>
        <begin position="8"/>
        <end position="313"/>
    </location>
</feature>
<keyword evidence="3" id="KW-0560">Oxidoreductase</keyword>
<accession>A0A1L3ZVN9</accession>
<proteinExistence type="inferred from homology"/>
<dbReference type="InterPro" id="IPR011251">
    <property type="entry name" value="Luciferase-like_dom"/>
</dbReference>
<evidence type="ECO:0000313" key="7">
    <source>
        <dbReference type="Proteomes" id="UP000182063"/>
    </source>
</evidence>
<dbReference type="InterPro" id="IPR036661">
    <property type="entry name" value="Luciferase-like_sf"/>
</dbReference>
<dbReference type="KEGG" id="sphj:BSL82_10485"/>
<name>A0A1L3ZVN9_9SPHN</name>
<keyword evidence="7" id="KW-1185">Reference proteome</keyword>
<evidence type="ECO:0000256" key="3">
    <source>
        <dbReference type="ARBA" id="ARBA00023002"/>
    </source>
</evidence>
<gene>
    <name evidence="6" type="ORF">BSL82_10485</name>
</gene>
<dbReference type="EMBL" id="CP018221">
    <property type="protein sequence ID" value="API59693.1"/>
    <property type="molecule type" value="Genomic_DNA"/>
</dbReference>
<evidence type="ECO:0000313" key="6">
    <source>
        <dbReference type="EMBL" id="API59693.1"/>
    </source>
</evidence>
<dbReference type="GO" id="GO:0005829">
    <property type="term" value="C:cytosol"/>
    <property type="evidence" value="ECO:0007669"/>
    <property type="project" value="TreeGrafter"/>
</dbReference>
<evidence type="ECO:0000256" key="4">
    <source>
        <dbReference type="ARBA" id="ARBA00023033"/>
    </source>
</evidence>
<dbReference type="SUPFAM" id="SSF51679">
    <property type="entry name" value="Bacterial luciferase-like"/>
    <property type="match status" value="1"/>
</dbReference>
<organism evidence="6 7">
    <name type="scientific">Tardibacter chloracetimidivorans</name>
    <dbReference type="NCBI Taxonomy" id="1921510"/>
    <lineage>
        <taxon>Bacteria</taxon>
        <taxon>Pseudomonadati</taxon>
        <taxon>Pseudomonadota</taxon>
        <taxon>Alphaproteobacteria</taxon>
        <taxon>Sphingomonadales</taxon>
        <taxon>Sphingomonadaceae</taxon>
        <taxon>Tardibacter</taxon>
    </lineage>
</organism>
<protein>
    <recommendedName>
        <fullName evidence="5">Luciferase-like domain-containing protein</fullName>
    </recommendedName>
</protein>
<keyword evidence="4" id="KW-0503">Monooxygenase</keyword>
<dbReference type="STRING" id="1921510.BSL82_10485"/>
<dbReference type="AlphaFoldDB" id="A0A1L3ZVN9"/>
<comment type="similarity">
    <text evidence="1">Belongs to the bacterial luciferase oxidoreductase family.</text>
</comment>
<evidence type="ECO:0000259" key="5">
    <source>
        <dbReference type="Pfam" id="PF00296"/>
    </source>
</evidence>
<dbReference type="RefSeq" id="WP_072597460.1">
    <property type="nucleotide sequence ID" value="NZ_CP018221.1"/>
</dbReference>
<dbReference type="GO" id="GO:0016705">
    <property type="term" value="F:oxidoreductase activity, acting on paired donors, with incorporation or reduction of molecular oxygen"/>
    <property type="evidence" value="ECO:0007669"/>
    <property type="project" value="InterPro"/>
</dbReference>
<dbReference type="GO" id="GO:0004497">
    <property type="term" value="F:monooxygenase activity"/>
    <property type="evidence" value="ECO:0007669"/>
    <property type="project" value="UniProtKB-KW"/>
</dbReference>
<reference evidence="7" key="1">
    <citation type="submission" date="2016-11" db="EMBL/GenBank/DDBJ databases">
        <title>Complete Genome Sequence of alachlor-degrading Sphingomonas sp. strain JJ-A5.</title>
        <authorList>
            <person name="Lee H."/>
            <person name="Ka J.-O."/>
        </authorList>
    </citation>
    <scope>NUCLEOTIDE SEQUENCE [LARGE SCALE GENOMIC DNA]</scope>
    <source>
        <strain evidence="7">JJ-A5</strain>
    </source>
</reference>
<dbReference type="PANTHER" id="PTHR30137">
    <property type="entry name" value="LUCIFERASE-LIKE MONOOXYGENASE"/>
    <property type="match status" value="1"/>
</dbReference>
<dbReference type="Proteomes" id="UP000182063">
    <property type="component" value="Chromosome"/>
</dbReference>
<dbReference type="PANTHER" id="PTHR30137:SF16">
    <property type="entry name" value="BLL0895 PROTEIN"/>
    <property type="match status" value="1"/>
</dbReference>
<sequence>MNFDWPLRFGAFMSPVHSSHEDPTVALHRDVELIQWMERHGFDEAWMGEHHSTGWEVVGSPEVFLAYAAARTERIRLGTGVISLPYHHPFNVAERLVLLDHLTRGRAILGVGPGALPYDAYLYGLETTDLRPMMEESLEVILPLLRGEAVTRKTKYWELRDARLQLSPLTRPRFEVAVTSMVSPSGSKLAGKHGLSILSLNASMSASMNFLKTNWGIAEDEAAQHGQTVDRRNWRLVCPMHIAETREQARRDVRDGLARWAWYNSKINALGIIPEGADTVDQQIEVLIENGFAVIGTPDDAAAQIARLWEHSGGFGTFLLWSHDWANREATWRSYALFGTEVAPRFRGSTAALKAAEDYALTQYAALGNQTGVAIQKATEKYHAQKQHDAAPDALRRG</sequence>
<dbReference type="InterPro" id="IPR050766">
    <property type="entry name" value="Bact_Lucif_Oxidored"/>
</dbReference>
<evidence type="ECO:0000256" key="2">
    <source>
        <dbReference type="ARBA" id="ARBA00022630"/>
    </source>
</evidence>